<dbReference type="AlphaFoldDB" id="A0A7S1XGR9"/>
<dbReference type="PANTHER" id="PTHR11439">
    <property type="entry name" value="GAG-POL-RELATED RETROTRANSPOSON"/>
    <property type="match status" value="1"/>
</dbReference>
<evidence type="ECO:0008006" key="2">
    <source>
        <dbReference type="Google" id="ProtNLM"/>
    </source>
</evidence>
<protein>
    <recommendedName>
        <fullName evidence="2">Reverse transcriptase Ty1/copia-type domain-containing protein</fullName>
    </recommendedName>
</protein>
<reference evidence="1" key="1">
    <citation type="submission" date="2021-01" db="EMBL/GenBank/DDBJ databases">
        <authorList>
            <person name="Corre E."/>
            <person name="Pelletier E."/>
            <person name="Niang G."/>
            <person name="Scheremetjew M."/>
            <person name="Finn R."/>
            <person name="Kale V."/>
            <person name="Holt S."/>
            <person name="Cochrane G."/>
            <person name="Meng A."/>
            <person name="Brown T."/>
            <person name="Cohen L."/>
        </authorList>
    </citation>
    <scope>NUCLEOTIDE SEQUENCE</scope>
    <source>
        <strain evidence="1">SAG 36.94</strain>
    </source>
</reference>
<dbReference type="PANTHER" id="PTHR11439:SF483">
    <property type="entry name" value="PEPTIDE SYNTHASE GLIP-LIKE, PUTATIVE (AFU_ORTHOLOGUE AFUA_3G12920)-RELATED"/>
    <property type="match status" value="1"/>
</dbReference>
<accession>A0A7S1XGR9</accession>
<name>A0A7S1XGR9_9RHOD</name>
<dbReference type="EMBL" id="HBGH01015008">
    <property type="protein sequence ID" value="CAD9236268.1"/>
    <property type="molecule type" value="Transcribed_RNA"/>
</dbReference>
<evidence type="ECO:0000313" key="1">
    <source>
        <dbReference type="EMBL" id="CAD9236268.1"/>
    </source>
</evidence>
<proteinExistence type="predicted"/>
<sequence length="170" mass="19119">MMDANPVKSPMETSFDLSSISDSVWAGEKQDRKKKEKKGYSGFVFFVEDDPTAWIVKEQGFGTPSTMKTEYFSMSQACQEALWLLKTLTPYLLGVTMTLLCDSQASACFAHDPDVSEVRSRCISIRYHYPDRTTALGVQHVEGRKNSADLLTRALTAVLQHSCRLHFVHS</sequence>
<organism evidence="1">
    <name type="scientific">Compsopogon caeruleus</name>
    <dbReference type="NCBI Taxonomy" id="31354"/>
    <lineage>
        <taxon>Eukaryota</taxon>
        <taxon>Rhodophyta</taxon>
        <taxon>Compsopogonophyceae</taxon>
        <taxon>Compsopogonales</taxon>
        <taxon>Compsopogonaceae</taxon>
        <taxon>Compsopogon</taxon>
    </lineage>
</organism>
<dbReference type="CDD" id="cd09272">
    <property type="entry name" value="RNase_HI_RT_Ty1"/>
    <property type="match status" value="1"/>
</dbReference>
<gene>
    <name evidence="1" type="ORF">CCAE0312_LOCUS8362</name>
</gene>